<reference evidence="3" key="2">
    <citation type="submission" date="2020-09" db="EMBL/GenBank/DDBJ databases">
        <authorList>
            <person name="Sun Q."/>
            <person name="Zhou Y."/>
        </authorList>
    </citation>
    <scope>NUCLEOTIDE SEQUENCE</scope>
    <source>
        <strain evidence="3">CGMCC 1.12360</strain>
    </source>
</reference>
<keyword evidence="1" id="KW-0472">Membrane</keyword>
<name>A0A8J2TNE1_9BACI</name>
<dbReference type="Pfam" id="PF13400">
    <property type="entry name" value="Tad"/>
    <property type="match status" value="1"/>
</dbReference>
<evidence type="ECO:0000313" key="3">
    <source>
        <dbReference type="EMBL" id="GFZ81374.1"/>
    </source>
</evidence>
<keyword evidence="4" id="KW-1185">Reference proteome</keyword>
<dbReference type="AlphaFoldDB" id="A0A8J2TNE1"/>
<gene>
    <name evidence="3" type="ORF">GCM10010978_22940</name>
</gene>
<evidence type="ECO:0000256" key="1">
    <source>
        <dbReference type="SAM" id="Phobius"/>
    </source>
</evidence>
<protein>
    <recommendedName>
        <fullName evidence="2">Putative Flp pilus-assembly TadG-like N-terminal domain-containing protein</fullName>
    </recommendedName>
</protein>
<evidence type="ECO:0000259" key="2">
    <source>
        <dbReference type="Pfam" id="PF13400"/>
    </source>
</evidence>
<keyword evidence="1" id="KW-0812">Transmembrane</keyword>
<feature type="domain" description="Putative Flp pilus-assembly TadG-like N-terminal" evidence="2">
    <location>
        <begin position="14"/>
        <end position="58"/>
    </location>
</feature>
<dbReference type="EMBL" id="BMEV01000044">
    <property type="protein sequence ID" value="GFZ81374.1"/>
    <property type="molecule type" value="Genomic_DNA"/>
</dbReference>
<accession>A0A8J2TNE1</accession>
<evidence type="ECO:0000313" key="4">
    <source>
        <dbReference type="Proteomes" id="UP000602050"/>
    </source>
</evidence>
<proteinExistence type="predicted"/>
<feature type="transmembrane region" description="Helical" evidence="1">
    <location>
        <begin position="16"/>
        <end position="37"/>
    </location>
</feature>
<reference evidence="3" key="1">
    <citation type="journal article" date="2014" name="Int. J. Syst. Evol. Microbiol.">
        <title>Complete genome sequence of Corynebacterium casei LMG S-19264T (=DSM 44701T), isolated from a smear-ripened cheese.</title>
        <authorList>
            <consortium name="US DOE Joint Genome Institute (JGI-PGF)"/>
            <person name="Walter F."/>
            <person name="Albersmeier A."/>
            <person name="Kalinowski J."/>
            <person name="Ruckert C."/>
        </authorList>
    </citation>
    <scope>NUCLEOTIDE SEQUENCE</scope>
    <source>
        <strain evidence="3">CGMCC 1.12360</strain>
    </source>
</reference>
<sequence length="232" mass="25812">MNKWFAKIWKQENGSIAIFVAGLISIMMILFILVLNLGSVYAVKEKSATTAQQASLAATSAFYERVQEIVFSFDPFSYLPEEVEDTTILEPFFSLNFKIQERANSFRTMPSYAGWSDNELWLEAFDDYVINDLFPVPFAGSALKQMLRLAPLENVAAGKAREAVLQNGGTLEGARLIIEDSRIKVRAANKINSISFGDDLIDSITDNLYQQGGGPKIELLNHIWNGSANISL</sequence>
<dbReference type="RefSeq" id="WP_188392546.1">
    <property type="nucleotide sequence ID" value="NZ_BMEV01000044.1"/>
</dbReference>
<organism evidence="3 4">
    <name type="scientific">Compostibacillus humi</name>
    <dbReference type="NCBI Taxonomy" id="1245525"/>
    <lineage>
        <taxon>Bacteria</taxon>
        <taxon>Bacillati</taxon>
        <taxon>Bacillota</taxon>
        <taxon>Bacilli</taxon>
        <taxon>Bacillales</taxon>
        <taxon>Bacillaceae</taxon>
        <taxon>Compostibacillus</taxon>
    </lineage>
</organism>
<dbReference type="Proteomes" id="UP000602050">
    <property type="component" value="Unassembled WGS sequence"/>
</dbReference>
<comment type="caution">
    <text evidence="3">The sequence shown here is derived from an EMBL/GenBank/DDBJ whole genome shotgun (WGS) entry which is preliminary data.</text>
</comment>
<dbReference type="InterPro" id="IPR028087">
    <property type="entry name" value="Tad_N"/>
</dbReference>
<keyword evidence="1" id="KW-1133">Transmembrane helix</keyword>